<accession>A0A0E0CTX3</accession>
<keyword evidence="3" id="KW-1185">Reference proteome</keyword>
<reference evidence="2" key="1">
    <citation type="submission" date="2015-04" db="UniProtKB">
        <authorList>
            <consortium name="EnsemblPlants"/>
        </authorList>
    </citation>
    <scope>IDENTIFICATION</scope>
</reference>
<reference evidence="2" key="2">
    <citation type="submission" date="2018-05" db="EMBL/GenBank/DDBJ databases">
        <title>OmerRS3 (Oryza meridionalis Reference Sequence Version 3).</title>
        <authorList>
            <person name="Zhang J."/>
            <person name="Kudrna D."/>
            <person name="Lee S."/>
            <person name="Talag J."/>
            <person name="Welchert J."/>
            <person name="Wing R.A."/>
        </authorList>
    </citation>
    <scope>NUCLEOTIDE SEQUENCE [LARGE SCALE GENOMIC DNA]</scope>
    <source>
        <strain evidence="2">cv. OR44</strain>
    </source>
</reference>
<feature type="region of interest" description="Disordered" evidence="1">
    <location>
        <begin position="1"/>
        <end position="42"/>
    </location>
</feature>
<evidence type="ECO:0000313" key="2">
    <source>
        <dbReference type="EnsemblPlants" id="OMERI03G00610.2"/>
    </source>
</evidence>
<dbReference type="Proteomes" id="UP000008021">
    <property type="component" value="Chromosome 3"/>
</dbReference>
<evidence type="ECO:0000256" key="1">
    <source>
        <dbReference type="SAM" id="MobiDB-lite"/>
    </source>
</evidence>
<proteinExistence type="predicted"/>
<feature type="compositionally biased region" description="Polar residues" evidence="1">
    <location>
        <begin position="12"/>
        <end position="28"/>
    </location>
</feature>
<dbReference type="EnsemblPlants" id="OMERI03G00610.2">
    <property type="protein sequence ID" value="OMERI03G00610.2"/>
    <property type="gene ID" value="OMERI03G00610"/>
</dbReference>
<name>A0A0E0CTX3_9ORYZ</name>
<sequence length="172" mass="18857">MRAPELTPGGATMTSSPFRPTWSISSQAIAPKSSPHHHGQKPTRYFKNRAQTREIAVIFSNSGRQVPSPIPLSPHPTAQASRRHEADVILHSRAVFSIAAVTQTSPCRNQVPAYQRPPPLVTPLASTGHLRRRDHLQHDRKKVLQLPFSDGIAVKERQPANSAAAADFSLCL</sequence>
<dbReference type="HOGENOM" id="CLU_1565346_0_0_1"/>
<protein>
    <submittedName>
        <fullName evidence="2">Uncharacterized protein</fullName>
    </submittedName>
</protein>
<evidence type="ECO:0000313" key="3">
    <source>
        <dbReference type="Proteomes" id="UP000008021"/>
    </source>
</evidence>
<organism evidence="2">
    <name type="scientific">Oryza meridionalis</name>
    <dbReference type="NCBI Taxonomy" id="40149"/>
    <lineage>
        <taxon>Eukaryota</taxon>
        <taxon>Viridiplantae</taxon>
        <taxon>Streptophyta</taxon>
        <taxon>Embryophyta</taxon>
        <taxon>Tracheophyta</taxon>
        <taxon>Spermatophyta</taxon>
        <taxon>Magnoliopsida</taxon>
        <taxon>Liliopsida</taxon>
        <taxon>Poales</taxon>
        <taxon>Poaceae</taxon>
        <taxon>BOP clade</taxon>
        <taxon>Oryzoideae</taxon>
        <taxon>Oryzeae</taxon>
        <taxon>Oryzinae</taxon>
        <taxon>Oryza</taxon>
    </lineage>
</organism>
<dbReference type="AlphaFoldDB" id="A0A0E0CTX3"/>
<dbReference type="Gramene" id="OMERI03G00610.2">
    <property type="protein sequence ID" value="OMERI03G00610.2"/>
    <property type="gene ID" value="OMERI03G00610"/>
</dbReference>